<dbReference type="RefSeq" id="WP_183938128.1">
    <property type="nucleotide sequence ID" value="NZ_JACHBI010000005.1"/>
</dbReference>
<evidence type="ECO:0000256" key="11">
    <source>
        <dbReference type="ARBA" id="ARBA00023315"/>
    </source>
</evidence>
<dbReference type="Gene3D" id="3.40.47.10">
    <property type="match status" value="1"/>
</dbReference>
<comment type="pathway">
    <text evidence="12">Metabolic intermediate biosynthesis; (R)-mevalonate biosynthesis; (R)-mevalonate from acetyl-CoA: step 1/3.</text>
</comment>
<evidence type="ECO:0000256" key="3">
    <source>
        <dbReference type="ARBA" id="ARBA00005071"/>
    </source>
</evidence>
<comment type="function">
    <text evidence="1">Catalyzes thiolytic cleavage of beta-ketoadipyl-CoA to succinyl-CoA and acetyl-CoA.</text>
</comment>
<dbReference type="GO" id="GO:0019619">
    <property type="term" value="P:3,4-dihydroxybenzoate catabolic process"/>
    <property type="evidence" value="ECO:0007669"/>
    <property type="project" value="InterPro"/>
</dbReference>
<keyword evidence="21" id="KW-1185">Reference proteome</keyword>
<organism evidence="20 21">
    <name type="scientific">Rhizobium paranaense</name>
    <dbReference type="NCBI Taxonomy" id="1650438"/>
    <lineage>
        <taxon>Bacteria</taxon>
        <taxon>Pseudomonadati</taxon>
        <taxon>Pseudomonadota</taxon>
        <taxon>Alphaproteobacteria</taxon>
        <taxon>Hyphomicrobiales</taxon>
        <taxon>Rhizobiaceae</taxon>
        <taxon>Rhizobium/Agrobacterium group</taxon>
        <taxon>Rhizobium</taxon>
    </lineage>
</organism>
<accession>A0A7W8XS71</accession>
<dbReference type="Pfam" id="PF00108">
    <property type="entry name" value="Thiolase_N"/>
    <property type="match status" value="1"/>
</dbReference>
<comment type="subunit">
    <text evidence="5">Homotetramer.</text>
</comment>
<dbReference type="PROSITE" id="PS00098">
    <property type="entry name" value="THIOLASE_1"/>
    <property type="match status" value="1"/>
</dbReference>
<dbReference type="EC" id="2.3.1.174" evidence="6"/>
<dbReference type="InterPro" id="IPR002155">
    <property type="entry name" value="Thiolase"/>
</dbReference>
<evidence type="ECO:0000259" key="19">
    <source>
        <dbReference type="Pfam" id="PF02803"/>
    </source>
</evidence>
<gene>
    <name evidence="20" type="ORF">GGD50_003067</name>
</gene>
<dbReference type="GO" id="GO:0042619">
    <property type="term" value="P:poly-hydroxybutyrate biosynthetic process"/>
    <property type="evidence" value="ECO:0007669"/>
    <property type="project" value="UniProtKB-KW"/>
</dbReference>
<evidence type="ECO:0000256" key="7">
    <source>
        <dbReference type="ARBA" id="ARBA00016181"/>
    </source>
</evidence>
<comment type="catalytic activity">
    <reaction evidence="14">
        <text>succinyl-CoA + acetyl-CoA = 3-oxoadipyl-CoA + CoA</text>
        <dbReference type="Rhea" id="RHEA:19481"/>
        <dbReference type="ChEBI" id="CHEBI:57287"/>
        <dbReference type="ChEBI" id="CHEBI:57288"/>
        <dbReference type="ChEBI" id="CHEBI:57292"/>
        <dbReference type="ChEBI" id="CHEBI:57348"/>
        <dbReference type="EC" id="2.3.1.174"/>
    </reaction>
</comment>
<comment type="pathway">
    <text evidence="2">Biopolymer metabolism; poly-(R)-3-hydroxybutanoate biosynthesis.</text>
</comment>
<dbReference type="PROSITE" id="PS00737">
    <property type="entry name" value="THIOLASE_2"/>
    <property type="match status" value="1"/>
</dbReference>
<sequence length="401" mass="41806">MTEAFICDYIRTPIGRFGGSLSSVRADDLGAVPLKALIARNGSIDWKAVDDVIYGCANQAGEDNRNVARMVTLLAGLPVSVPGTTINRLCGSGMDAVITAARAIRAGEAELMIAGGVESMSRAPFVIPKADSAFSRNAEIYDTTIGWRFINPLMKKQYGVDSMPETGENVAEDYTVSREDQDAFAVRSQAKAAAAQENGRLAKEITAVTIPQRKGDAIVVGKDEHPRATTMEALAKLGTPFKKEGGTVTAGNASGVNDGAAALIIASEAAAKKYSLAPIARILGGAAAGVPPRIMGIGPVPASRKLMAHLGLKQEQFDVIELNEAFASQGLAVLRELGIADDDVRVNRNGGAISLGHPLGMSGARITGTAALELKETGGRYSLSTMCIGVGQGIAIALERV</sequence>
<evidence type="ECO:0000256" key="10">
    <source>
        <dbReference type="ARBA" id="ARBA00022797"/>
    </source>
</evidence>
<feature type="active site" description="Acyl-thioester intermediate" evidence="16">
    <location>
        <position position="90"/>
    </location>
</feature>
<evidence type="ECO:0000256" key="4">
    <source>
        <dbReference type="ARBA" id="ARBA00010982"/>
    </source>
</evidence>
<evidence type="ECO:0000256" key="12">
    <source>
        <dbReference type="ARBA" id="ARBA00037924"/>
    </source>
</evidence>
<feature type="domain" description="Thiolase C-terminal" evidence="19">
    <location>
        <begin position="277"/>
        <end position="400"/>
    </location>
</feature>
<evidence type="ECO:0000259" key="18">
    <source>
        <dbReference type="Pfam" id="PF00108"/>
    </source>
</evidence>
<dbReference type="PIRSF" id="PIRSF000429">
    <property type="entry name" value="Ac-CoA_Ac_transf"/>
    <property type="match status" value="1"/>
</dbReference>
<dbReference type="FunFam" id="3.40.47.10:FF:000010">
    <property type="entry name" value="Acetyl-CoA acetyltransferase (Thiolase)"/>
    <property type="match status" value="1"/>
</dbReference>
<protein>
    <recommendedName>
        <fullName evidence="7">Beta-ketoadipyl-CoA thiolase</fullName>
        <ecNumber evidence="6">2.3.1.174</ecNumber>
    </recommendedName>
    <alternativeName>
        <fullName evidence="13">3-oxoadipyl-CoA thiolase</fullName>
    </alternativeName>
    <alternativeName>
        <fullName evidence="15">Beta-ketothiolase</fullName>
    </alternativeName>
</protein>
<dbReference type="Pfam" id="PF02803">
    <property type="entry name" value="Thiolase_C"/>
    <property type="match status" value="1"/>
</dbReference>
<evidence type="ECO:0000256" key="14">
    <source>
        <dbReference type="ARBA" id="ARBA00048527"/>
    </source>
</evidence>
<evidence type="ECO:0000313" key="20">
    <source>
        <dbReference type="EMBL" id="MBB5574440.1"/>
    </source>
</evidence>
<feature type="active site" description="Proton acceptor" evidence="16">
    <location>
        <position position="357"/>
    </location>
</feature>
<dbReference type="InterPro" id="IPR020615">
    <property type="entry name" value="Thiolase_acyl_enz_int_AS"/>
</dbReference>
<evidence type="ECO:0000256" key="9">
    <source>
        <dbReference type="ARBA" id="ARBA00022752"/>
    </source>
</evidence>
<evidence type="ECO:0000256" key="15">
    <source>
        <dbReference type="ARBA" id="ARBA00080155"/>
    </source>
</evidence>
<dbReference type="AlphaFoldDB" id="A0A7W8XS71"/>
<keyword evidence="8 17" id="KW-0808">Transferase</keyword>
<dbReference type="NCBIfam" id="TIGR02430">
    <property type="entry name" value="pcaF"/>
    <property type="match status" value="1"/>
</dbReference>
<evidence type="ECO:0000256" key="13">
    <source>
        <dbReference type="ARBA" id="ARBA00041222"/>
    </source>
</evidence>
<dbReference type="NCBIfam" id="NF006551">
    <property type="entry name" value="PRK09050.1"/>
    <property type="match status" value="1"/>
</dbReference>
<dbReference type="CDD" id="cd00751">
    <property type="entry name" value="thiolase"/>
    <property type="match status" value="1"/>
</dbReference>
<dbReference type="SUPFAM" id="SSF53901">
    <property type="entry name" value="Thiolase-like"/>
    <property type="match status" value="2"/>
</dbReference>
<keyword evidence="11 17" id="KW-0012">Acyltransferase</keyword>
<keyword evidence="10" id="KW-0058">Aromatic hydrocarbons catabolism</keyword>
<comment type="pathway">
    <text evidence="3">Aromatic compound metabolism; beta-ketoadipate pathway; acetyl-CoA and succinyl-CoA from 3-oxoadipate: step 2/2.</text>
</comment>
<reference evidence="20 21" key="1">
    <citation type="submission" date="2020-08" db="EMBL/GenBank/DDBJ databases">
        <title>Genomic Encyclopedia of Type Strains, Phase IV (KMG-V): Genome sequencing to study the core and pangenomes of soil and plant-associated prokaryotes.</title>
        <authorList>
            <person name="Whitman W."/>
        </authorList>
    </citation>
    <scope>NUCLEOTIDE SEQUENCE [LARGE SCALE GENOMIC DNA]</scope>
    <source>
        <strain evidence="20 21">SEMIA 4064</strain>
    </source>
</reference>
<evidence type="ECO:0000313" key="21">
    <source>
        <dbReference type="Proteomes" id="UP000549882"/>
    </source>
</evidence>
<dbReference type="InterPro" id="IPR020613">
    <property type="entry name" value="Thiolase_CS"/>
</dbReference>
<dbReference type="EMBL" id="JACHBI010000005">
    <property type="protein sequence ID" value="MBB5574440.1"/>
    <property type="molecule type" value="Genomic_DNA"/>
</dbReference>
<dbReference type="InterPro" id="IPR020616">
    <property type="entry name" value="Thiolase_N"/>
</dbReference>
<evidence type="ECO:0000256" key="17">
    <source>
        <dbReference type="RuleBase" id="RU003557"/>
    </source>
</evidence>
<evidence type="ECO:0000256" key="8">
    <source>
        <dbReference type="ARBA" id="ARBA00022679"/>
    </source>
</evidence>
<dbReference type="InterPro" id="IPR012793">
    <property type="entry name" value="PcaF"/>
</dbReference>
<dbReference type="InterPro" id="IPR020617">
    <property type="entry name" value="Thiolase_C"/>
</dbReference>
<dbReference type="PANTHER" id="PTHR18919">
    <property type="entry name" value="ACETYL-COA C-ACYLTRANSFERASE"/>
    <property type="match status" value="1"/>
</dbReference>
<dbReference type="GO" id="GO:0033812">
    <property type="term" value="F:3-oxoadipyl-CoA thiolase activity"/>
    <property type="evidence" value="ECO:0007669"/>
    <property type="project" value="UniProtKB-EC"/>
</dbReference>
<evidence type="ECO:0000256" key="2">
    <source>
        <dbReference type="ARBA" id="ARBA00004683"/>
    </source>
</evidence>
<comment type="similarity">
    <text evidence="4 17">Belongs to the thiolase-like superfamily. Thiolase family.</text>
</comment>
<feature type="domain" description="Thiolase N-terminal" evidence="18">
    <location>
        <begin position="5"/>
        <end position="268"/>
    </location>
</feature>
<dbReference type="NCBIfam" id="TIGR01930">
    <property type="entry name" value="AcCoA-C-Actrans"/>
    <property type="match status" value="1"/>
</dbReference>
<evidence type="ECO:0000256" key="16">
    <source>
        <dbReference type="PIRSR" id="PIRSR000429-1"/>
    </source>
</evidence>
<dbReference type="PANTHER" id="PTHR18919:SF107">
    <property type="entry name" value="ACETYL-COA ACETYLTRANSFERASE, CYTOSOLIC"/>
    <property type="match status" value="1"/>
</dbReference>
<feature type="active site" description="Proton acceptor" evidence="16">
    <location>
        <position position="387"/>
    </location>
</feature>
<dbReference type="InterPro" id="IPR016039">
    <property type="entry name" value="Thiolase-like"/>
</dbReference>
<dbReference type="Proteomes" id="UP000549882">
    <property type="component" value="Unassembled WGS sequence"/>
</dbReference>
<evidence type="ECO:0000256" key="6">
    <source>
        <dbReference type="ARBA" id="ARBA00012233"/>
    </source>
</evidence>
<evidence type="ECO:0000256" key="5">
    <source>
        <dbReference type="ARBA" id="ARBA00011881"/>
    </source>
</evidence>
<keyword evidence="9" id="KW-0583">PHB biosynthesis</keyword>
<name>A0A7W8XS71_9HYPH</name>
<proteinExistence type="inferred from homology"/>
<evidence type="ECO:0000256" key="1">
    <source>
        <dbReference type="ARBA" id="ARBA00003720"/>
    </source>
</evidence>
<comment type="caution">
    <text evidence="20">The sequence shown here is derived from an EMBL/GenBank/DDBJ whole genome shotgun (WGS) entry which is preliminary data.</text>
</comment>